<dbReference type="SUPFAM" id="SSF51735">
    <property type="entry name" value="NAD(P)-binding Rossmann-fold domains"/>
    <property type="match status" value="1"/>
</dbReference>
<reference evidence="2" key="1">
    <citation type="submission" date="2022-10" db="EMBL/GenBank/DDBJ databases">
        <title>Novel sulphate-reducing endosymbionts in the free-living metamonad Anaeramoeba.</title>
        <authorList>
            <person name="Jerlstrom-Hultqvist J."/>
            <person name="Cepicka I."/>
            <person name="Gallot-Lavallee L."/>
            <person name="Salas-Leiva D."/>
            <person name="Curtis B.A."/>
            <person name="Zahonova K."/>
            <person name="Pipaliya S."/>
            <person name="Dacks J."/>
            <person name="Roger A.J."/>
        </authorList>
    </citation>
    <scope>NUCLEOTIDE SEQUENCE</scope>
    <source>
        <strain evidence="2">BMAN</strain>
    </source>
</reference>
<gene>
    <name evidence="2" type="ORF">M0811_04585</name>
</gene>
<dbReference type="InterPro" id="IPR036291">
    <property type="entry name" value="NAD(P)-bd_dom_sf"/>
</dbReference>
<dbReference type="InterPro" id="IPR051468">
    <property type="entry name" value="Fungal_SecMetab_SDRs"/>
</dbReference>
<protein>
    <submittedName>
        <fullName evidence="2">Oxidoreductase-like protein</fullName>
    </submittedName>
</protein>
<dbReference type="EMBL" id="JAPDFW010000044">
    <property type="protein sequence ID" value="KAJ5078862.1"/>
    <property type="molecule type" value="Genomic_DNA"/>
</dbReference>
<feature type="coiled-coil region" evidence="1">
    <location>
        <begin position="18"/>
        <end position="52"/>
    </location>
</feature>
<dbReference type="Gene3D" id="3.40.50.720">
    <property type="entry name" value="NAD(P)-binding Rossmann-like Domain"/>
    <property type="match status" value="2"/>
</dbReference>
<dbReference type="InterPro" id="IPR002347">
    <property type="entry name" value="SDR_fam"/>
</dbReference>
<proteinExistence type="predicted"/>
<feature type="coiled-coil region" evidence="1">
    <location>
        <begin position="293"/>
        <end position="320"/>
    </location>
</feature>
<keyword evidence="3" id="KW-1185">Reference proteome</keyword>
<comment type="caution">
    <text evidence="2">The sequence shown here is derived from an EMBL/GenBank/DDBJ whole genome shotgun (WGS) entry which is preliminary data.</text>
</comment>
<dbReference type="Pfam" id="PF13561">
    <property type="entry name" value="adh_short_C2"/>
    <property type="match status" value="1"/>
</dbReference>
<dbReference type="OrthoDB" id="191139at2759"/>
<evidence type="ECO:0000256" key="1">
    <source>
        <dbReference type="SAM" id="Coils"/>
    </source>
</evidence>
<dbReference type="Pfam" id="PF00106">
    <property type="entry name" value="adh_short"/>
    <property type="match status" value="1"/>
</dbReference>
<evidence type="ECO:0000313" key="3">
    <source>
        <dbReference type="Proteomes" id="UP001149090"/>
    </source>
</evidence>
<evidence type="ECO:0000313" key="2">
    <source>
        <dbReference type="EMBL" id="KAJ5078862.1"/>
    </source>
</evidence>
<organism evidence="2 3">
    <name type="scientific">Anaeramoeba ignava</name>
    <name type="common">Anaerobic marine amoeba</name>
    <dbReference type="NCBI Taxonomy" id="1746090"/>
    <lineage>
        <taxon>Eukaryota</taxon>
        <taxon>Metamonada</taxon>
        <taxon>Anaeramoebidae</taxon>
        <taxon>Anaeramoeba</taxon>
    </lineage>
</organism>
<dbReference type="Proteomes" id="UP001149090">
    <property type="component" value="Unassembled WGS sequence"/>
</dbReference>
<dbReference type="PANTHER" id="PTHR43544">
    <property type="entry name" value="SHORT-CHAIN DEHYDROGENASE/REDUCTASE"/>
    <property type="match status" value="1"/>
</dbReference>
<dbReference type="OMA" id="CFLKDYA"/>
<name>A0A9Q0LTX0_ANAIG</name>
<keyword evidence="1" id="KW-0175">Coiled coil</keyword>
<dbReference type="AlphaFoldDB" id="A0A9Q0LTX0"/>
<dbReference type="GO" id="GO:0005737">
    <property type="term" value="C:cytoplasm"/>
    <property type="evidence" value="ECO:0007669"/>
    <property type="project" value="TreeGrafter"/>
</dbReference>
<dbReference type="PANTHER" id="PTHR43544:SF2">
    <property type="entry name" value="OXIDOREDUCTASE"/>
    <property type="match status" value="1"/>
</dbReference>
<sequence length="524" mass="62780">MQQLDSKLIDSTFIRLERENENSRLLLLNSELKAMEINKEEYEEMNEKYKIINFEFEKKEKKRKNQNQNQNQNQNDIKNDPLKFIIQSLNIPIYRKLNFYLQYCYICKVPYKDVHFFYDYLCPNCAEINYNKRIGFVDLTGNIAVVTGGRIKIGFYCALKLLRWGATVLVTTRFPHDAAQRYSKEPDFEKWKKRLHIYGSLDFRDLRRVEIFCEYLKVKFKKIDILVNNSAQTVWKPPLFYQHLKENEQKSFHLLPDDSQKLVEDYHTSFHEFVQKKANFYHQNESNYNIKFLEVNKELKQEMEEEIIIEENENKIQIQNLSLPILEEYQKKISLENNPQFFPDNEFDLDQQQIDLRRRNSWYQRLEEIATFETLEVVLVNSLAPFLFVQKLKPIMEKPKESQESSFIINVTAIEGNFYIPKPTSHPHTNMAKTGMNMITHTLSQEFSDSRIFMNSVDPGWVSDQAPYHVQQNRSENSNSEIEWSIPLDYHDGASRVLDPIFLAHFYKIFYFGKLFKDYRIYNW</sequence>
<accession>A0A9Q0LTX0</accession>
<dbReference type="GO" id="GO:0016491">
    <property type="term" value="F:oxidoreductase activity"/>
    <property type="evidence" value="ECO:0007669"/>
    <property type="project" value="TreeGrafter"/>
</dbReference>